<feature type="compositionally biased region" description="Basic residues" evidence="1">
    <location>
        <begin position="228"/>
        <end position="244"/>
    </location>
</feature>
<dbReference type="PANTHER" id="PTHR40644">
    <property type="entry name" value="UPF0653 PROTEIN C607.02C"/>
    <property type="match status" value="1"/>
</dbReference>
<feature type="compositionally biased region" description="Basic residues" evidence="1">
    <location>
        <begin position="177"/>
        <end position="187"/>
    </location>
</feature>
<feature type="compositionally biased region" description="Basic and acidic residues" evidence="1">
    <location>
        <begin position="260"/>
        <end position="270"/>
    </location>
</feature>
<feature type="region of interest" description="Disordered" evidence="1">
    <location>
        <begin position="152"/>
        <end position="282"/>
    </location>
</feature>
<dbReference type="VEuPathDB" id="FungiDB:C8Q69DRAFT_472045"/>
<dbReference type="Proteomes" id="UP000283841">
    <property type="component" value="Unassembled WGS sequence"/>
</dbReference>
<evidence type="ECO:0000256" key="1">
    <source>
        <dbReference type="SAM" id="MobiDB-lite"/>
    </source>
</evidence>
<gene>
    <name evidence="2" type="ORF">C8Q69DRAFT_472045</name>
</gene>
<feature type="region of interest" description="Disordered" evidence="1">
    <location>
        <begin position="1"/>
        <end position="136"/>
    </location>
</feature>
<feature type="compositionally biased region" description="Basic and acidic residues" evidence="1">
    <location>
        <begin position="105"/>
        <end position="116"/>
    </location>
</feature>
<organism evidence="2 3">
    <name type="scientific">Byssochlamys spectabilis</name>
    <name type="common">Paecilomyces variotii</name>
    <dbReference type="NCBI Taxonomy" id="264951"/>
    <lineage>
        <taxon>Eukaryota</taxon>
        <taxon>Fungi</taxon>
        <taxon>Dikarya</taxon>
        <taxon>Ascomycota</taxon>
        <taxon>Pezizomycotina</taxon>
        <taxon>Eurotiomycetes</taxon>
        <taxon>Eurotiomycetidae</taxon>
        <taxon>Eurotiales</taxon>
        <taxon>Thermoascaceae</taxon>
        <taxon>Paecilomyces</taxon>
    </lineage>
</organism>
<dbReference type="AlphaFoldDB" id="A0A443HQ82"/>
<sequence>MPHKHKRRKNDESAYDLPPSTIAKPLPVREAELKNKNKNKNDNKDKKNTDVANGAATNKKKKSRAGGGLVDDTPKAFARLMQLQKTGRMPSGLDDGSKTKKRKRDGAGDDNNEKAAKKAQVSASSKDNPAIPKILPGEKLSDYSARVNMALPLSGISKSRNPASGELPKLRETRQTKHEKHLRRLQKGWREEEAKIREREQEEREEREAEMEEQLDLWKEWEAEAGKNKAKKKGNKSKKKKKGKNGLDSDIDDDDDDDPWEKLKERDRASRPANPLEVVQAPPQLIKPREVFKVRGGARVDVANVPNAAGSLRRREELAGERKSIVEEYRRLMAEKRQQGS</sequence>
<protein>
    <recommendedName>
        <fullName evidence="4">Urease accessory protein UreD</fullName>
    </recommendedName>
</protein>
<dbReference type="GeneID" id="39600230"/>
<comment type="caution">
    <text evidence="2">The sequence shown here is derived from an EMBL/GenBank/DDBJ whole genome shotgun (WGS) entry which is preliminary data.</text>
</comment>
<keyword evidence="3" id="KW-1185">Reference proteome</keyword>
<name>A0A443HQ82_BYSSP</name>
<dbReference type="EMBL" id="RCNU01000008">
    <property type="protein sequence ID" value="RWQ93930.1"/>
    <property type="molecule type" value="Genomic_DNA"/>
</dbReference>
<dbReference type="PANTHER" id="PTHR40644:SF1">
    <property type="entry name" value="UPF0653 PROTEIN C607.02C"/>
    <property type="match status" value="1"/>
</dbReference>
<feature type="compositionally biased region" description="Basic and acidic residues" evidence="1">
    <location>
        <begin position="188"/>
        <end position="207"/>
    </location>
</feature>
<feature type="compositionally biased region" description="Basic and acidic residues" evidence="1">
    <location>
        <begin position="216"/>
        <end position="227"/>
    </location>
</feature>
<evidence type="ECO:0000313" key="2">
    <source>
        <dbReference type="EMBL" id="RWQ93930.1"/>
    </source>
</evidence>
<proteinExistence type="predicted"/>
<evidence type="ECO:0008006" key="4">
    <source>
        <dbReference type="Google" id="ProtNLM"/>
    </source>
</evidence>
<evidence type="ECO:0000313" key="3">
    <source>
        <dbReference type="Proteomes" id="UP000283841"/>
    </source>
</evidence>
<dbReference type="RefSeq" id="XP_028483575.1">
    <property type="nucleotide sequence ID" value="XM_028630953.1"/>
</dbReference>
<feature type="compositionally biased region" description="Basic and acidic residues" evidence="1">
    <location>
        <begin position="27"/>
        <end position="49"/>
    </location>
</feature>
<accession>A0A443HQ82</accession>
<feature type="compositionally biased region" description="Acidic residues" evidence="1">
    <location>
        <begin position="249"/>
        <end position="259"/>
    </location>
</feature>
<reference evidence="2 3" key="1">
    <citation type="journal article" date="2018" name="Front. Microbiol.">
        <title>Genomic and genetic insights into a cosmopolitan fungus, Paecilomyces variotii (Eurotiales).</title>
        <authorList>
            <person name="Urquhart A.S."/>
            <person name="Mondo S.J."/>
            <person name="Makela M.R."/>
            <person name="Hane J.K."/>
            <person name="Wiebenga A."/>
            <person name="He G."/>
            <person name="Mihaltcheva S."/>
            <person name="Pangilinan J."/>
            <person name="Lipzen A."/>
            <person name="Barry K."/>
            <person name="de Vries R.P."/>
            <person name="Grigoriev I.V."/>
            <person name="Idnurm A."/>
        </authorList>
    </citation>
    <scope>NUCLEOTIDE SEQUENCE [LARGE SCALE GENOMIC DNA]</scope>
    <source>
        <strain evidence="2 3">CBS 101075</strain>
    </source>
</reference>